<feature type="coiled-coil region" evidence="1">
    <location>
        <begin position="91"/>
        <end position="127"/>
    </location>
</feature>
<evidence type="ECO:0000313" key="4">
    <source>
        <dbReference type="Proteomes" id="UP000054725"/>
    </source>
</evidence>
<protein>
    <recommendedName>
        <fullName evidence="2">Protein CR006 P-loop domain-containing protein</fullName>
    </recommendedName>
</protein>
<dbReference type="OrthoDB" id="9795565at2"/>
<dbReference type="InterPro" id="IPR027417">
    <property type="entry name" value="P-loop_NTPase"/>
</dbReference>
<feature type="domain" description="Protein CR006 P-loop" evidence="2">
    <location>
        <begin position="10"/>
        <end position="336"/>
    </location>
</feature>
<evidence type="ECO:0000259" key="2">
    <source>
        <dbReference type="Pfam" id="PF13166"/>
    </source>
</evidence>
<keyword evidence="4" id="KW-1185">Reference proteome</keyword>
<dbReference type="Proteomes" id="UP000054725">
    <property type="component" value="Unassembled WGS sequence"/>
</dbReference>
<sequence>MIESLSIAKVATYGEQAENLSGLSKFNFIFGSNGTGKTTISRVIADPGGYEHCTANWTANTKLQTLVYNRDFIDSNFNPSTEIKGVFTLGMENIESQNEILRAKSDVEELRKKIITLKKNLEGEDGQGGKNEELKTLEENLKNKCWFQKQQYDDKLHSAFEGYRNNKDKFKEKIIQEWKDNTVTLKPLADLEKNAKTIFGKTPDKEILIPSFNSATLIEYESISILSKRVLGKADVDIAGMIRKLGNSDWIRQGRQFYEENEGVCPFCQQETNDDFAKSLTEYFDETFEEDTKTIDDLEANYKSKAALLQQEITEIISKPSRFLDIEKLTLEKQLLDTRVTRWLPSEIPSRILLAP</sequence>
<name>A0A0W0WRU5_9GAMM</name>
<proteinExistence type="predicted"/>
<evidence type="ECO:0000313" key="3">
    <source>
        <dbReference type="EMBL" id="KTD35007.1"/>
    </source>
</evidence>
<dbReference type="AlphaFoldDB" id="A0A0W0WRU5"/>
<dbReference type="SUPFAM" id="SSF52540">
    <property type="entry name" value="P-loop containing nucleoside triphosphate hydrolases"/>
    <property type="match status" value="1"/>
</dbReference>
<comment type="caution">
    <text evidence="3">The sequence shown here is derived from an EMBL/GenBank/DDBJ whole genome shotgun (WGS) entry which is preliminary data.</text>
</comment>
<gene>
    <name evidence="3" type="ORF">Lnau_1897</name>
</gene>
<dbReference type="STRING" id="45070.Lnau_1897"/>
<evidence type="ECO:0000256" key="1">
    <source>
        <dbReference type="SAM" id="Coils"/>
    </source>
</evidence>
<organism evidence="3 4">
    <name type="scientific">Legionella nautarum</name>
    <dbReference type="NCBI Taxonomy" id="45070"/>
    <lineage>
        <taxon>Bacteria</taxon>
        <taxon>Pseudomonadati</taxon>
        <taxon>Pseudomonadota</taxon>
        <taxon>Gammaproteobacteria</taxon>
        <taxon>Legionellales</taxon>
        <taxon>Legionellaceae</taxon>
        <taxon>Legionella</taxon>
    </lineage>
</organism>
<dbReference type="Pfam" id="PF13166">
    <property type="entry name" value="AAA_13"/>
    <property type="match status" value="1"/>
</dbReference>
<dbReference type="InterPro" id="IPR026866">
    <property type="entry name" value="CR006_AAA"/>
</dbReference>
<accession>A0A0W0WRU5</accession>
<dbReference type="EMBL" id="LNYO01000017">
    <property type="protein sequence ID" value="KTD35007.1"/>
    <property type="molecule type" value="Genomic_DNA"/>
</dbReference>
<dbReference type="Gene3D" id="3.40.50.300">
    <property type="entry name" value="P-loop containing nucleotide triphosphate hydrolases"/>
    <property type="match status" value="1"/>
</dbReference>
<reference evidence="3 4" key="1">
    <citation type="submission" date="2015-11" db="EMBL/GenBank/DDBJ databases">
        <title>Genomic analysis of 38 Legionella species identifies large and diverse effector repertoires.</title>
        <authorList>
            <person name="Burstein D."/>
            <person name="Amaro F."/>
            <person name="Zusman T."/>
            <person name="Lifshitz Z."/>
            <person name="Cohen O."/>
            <person name="Gilbert J.A."/>
            <person name="Pupko T."/>
            <person name="Shuman H.A."/>
            <person name="Segal G."/>
        </authorList>
    </citation>
    <scope>NUCLEOTIDE SEQUENCE [LARGE SCALE GENOMIC DNA]</scope>
    <source>
        <strain evidence="3 4">ATCC 49506</strain>
    </source>
</reference>
<keyword evidence="1" id="KW-0175">Coiled coil</keyword>